<reference evidence="3 4" key="1">
    <citation type="journal article" date="2018" name="Science">
        <title>The opium poppy genome and morphinan production.</title>
        <authorList>
            <person name="Guo L."/>
            <person name="Winzer T."/>
            <person name="Yang X."/>
            <person name="Li Y."/>
            <person name="Ning Z."/>
            <person name="He Z."/>
            <person name="Teodor R."/>
            <person name="Lu Y."/>
            <person name="Bowser T.A."/>
            <person name="Graham I.A."/>
            <person name="Ye K."/>
        </authorList>
    </citation>
    <scope>NUCLEOTIDE SEQUENCE [LARGE SCALE GENOMIC DNA]</scope>
    <source>
        <strain evidence="4">cv. HN1</strain>
        <tissue evidence="3">Leaves</tissue>
    </source>
</reference>
<dbReference type="Proteomes" id="UP000316621">
    <property type="component" value="Chromosome 9"/>
</dbReference>
<feature type="region of interest" description="Disordered" evidence="1">
    <location>
        <begin position="23"/>
        <end position="42"/>
    </location>
</feature>
<sequence length="185" mass="20474">MHRQSTSIRTSDEYINIPMVSVKRSSGSRKSTDNNNSSDDDEFLLPLYVSTSSINGGSSKKETSTSRSTRFSVSERWIHVIPMIVFVSVLILYWFSHPVDVKIAGGRIITVGQMPVPEQFKNNTNGGNQTALYSSASVPKNVEIKLLTSRTMPVKTNITSKAMQIKTNTTSKAKEIKENITSKAI</sequence>
<proteinExistence type="predicted"/>
<accession>A0A4Y7KW35</accession>
<gene>
    <name evidence="3" type="ORF">C5167_000741</name>
</gene>
<dbReference type="PANTHER" id="PTHR34189:SF18">
    <property type="entry name" value="SERINE_THREONINE-KINASE RLCKVII PROTEIN"/>
    <property type="match status" value="1"/>
</dbReference>
<feature type="transmembrane region" description="Helical" evidence="2">
    <location>
        <begin position="77"/>
        <end position="95"/>
    </location>
</feature>
<evidence type="ECO:0000313" key="4">
    <source>
        <dbReference type="Proteomes" id="UP000316621"/>
    </source>
</evidence>
<dbReference type="EMBL" id="CM010723">
    <property type="protein sequence ID" value="RZC76602.1"/>
    <property type="molecule type" value="Genomic_DNA"/>
</dbReference>
<evidence type="ECO:0000256" key="2">
    <source>
        <dbReference type="SAM" id="Phobius"/>
    </source>
</evidence>
<name>A0A4Y7KW35_PAPSO</name>
<dbReference type="AlphaFoldDB" id="A0A4Y7KW35"/>
<keyword evidence="2" id="KW-0812">Transmembrane</keyword>
<evidence type="ECO:0000256" key="1">
    <source>
        <dbReference type="SAM" id="MobiDB-lite"/>
    </source>
</evidence>
<keyword evidence="2" id="KW-1133">Transmembrane helix</keyword>
<keyword evidence="4" id="KW-1185">Reference proteome</keyword>
<organism evidence="3 4">
    <name type="scientific">Papaver somniferum</name>
    <name type="common">Opium poppy</name>
    <dbReference type="NCBI Taxonomy" id="3469"/>
    <lineage>
        <taxon>Eukaryota</taxon>
        <taxon>Viridiplantae</taxon>
        <taxon>Streptophyta</taxon>
        <taxon>Embryophyta</taxon>
        <taxon>Tracheophyta</taxon>
        <taxon>Spermatophyta</taxon>
        <taxon>Magnoliopsida</taxon>
        <taxon>Ranunculales</taxon>
        <taxon>Papaveraceae</taxon>
        <taxon>Papaveroideae</taxon>
        <taxon>Papaver</taxon>
    </lineage>
</organism>
<feature type="compositionally biased region" description="Low complexity" evidence="1">
    <location>
        <begin position="23"/>
        <end position="37"/>
    </location>
</feature>
<evidence type="ECO:0000313" key="3">
    <source>
        <dbReference type="EMBL" id="RZC76602.1"/>
    </source>
</evidence>
<keyword evidence="2" id="KW-0472">Membrane</keyword>
<dbReference type="Gramene" id="RZC76602">
    <property type="protein sequence ID" value="RZC76602"/>
    <property type="gene ID" value="C5167_000741"/>
</dbReference>
<protein>
    <submittedName>
        <fullName evidence="3">Uncharacterized protein</fullName>
    </submittedName>
</protein>
<dbReference type="PANTHER" id="PTHR34189">
    <property type="entry name" value="TRANSMEMBRANE PROTEIN"/>
    <property type="match status" value="1"/>
</dbReference>